<evidence type="ECO:0000259" key="6">
    <source>
        <dbReference type="PROSITE" id="PS50222"/>
    </source>
</evidence>
<feature type="domain" description="EF-hand" evidence="6">
    <location>
        <begin position="82"/>
        <end position="117"/>
    </location>
</feature>
<dbReference type="Gene3D" id="1.10.238.10">
    <property type="entry name" value="EF-hand"/>
    <property type="match status" value="2"/>
</dbReference>
<dbReference type="InterPro" id="IPR002048">
    <property type="entry name" value="EF_hand_dom"/>
</dbReference>
<dbReference type="EMBL" id="DAKRPA010000063">
    <property type="protein sequence ID" value="DBA00464.1"/>
    <property type="molecule type" value="Genomic_DNA"/>
</dbReference>
<evidence type="ECO:0000256" key="1">
    <source>
        <dbReference type="ARBA" id="ARBA00022737"/>
    </source>
</evidence>
<sequence>MRALQIRINYQWVNYSTLVKKHEHYQKIEHEKTTRRLKIELIRQQQSAIVREAFDRYDTDHSGSIDHDEFKRMYREELCVPLTDAQAELAIRAMDKSGNGMVEFDELLNWFAEDMLSRSGSGLSSLDLLRQALLAKRKMRRYREKLNEYLPHKKVETPKVPGFPKVELVDKSEFITKKRVFFRFLKEIYQLQWIFEDEPAISMAHAQELFEQIFVPKWNAGELTYDLYYDDESFKFKGESWKRRWNGTTEKFEYTTRRKRKRQRRNRKPKRSRSIRKLEPIAEGVEDEEADEEDMEEYEVVEMIDPRRKESLFEQAREAFIKGDRDASGYIDEKEFRQLMIHELCEPITKAKAKAVLGTLDRDGNGKIDIEEFSLWYATEKSQDYPTTVDLERMRLALRTKRRVIETTMVVVGSSIENGKRVKKAWDKKVKEQRLIQDSKGASPELIALLEEGHAKLLAMKALRLHQGNLEAARQYLINKQEEVINDKEKARIKREENRIRMKQKRAESAKRRRERMAAARKKLKEYILGPDKQEAHANKLQDAIKNLDREIFMVERDMEESAKRRRRAEPR</sequence>
<comment type="caution">
    <text evidence="7">The sequence shown here is derived from an EMBL/GenBank/DDBJ whole genome shotgun (WGS) entry which is preliminary data.</text>
</comment>
<evidence type="ECO:0000256" key="3">
    <source>
        <dbReference type="SAM" id="Coils"/>
    </source>
</evidence>
<dbReference type="PRINTS" id="PR01697">
    <property type="entry name" value="PARVALBUMIN"/>
</dbReference>
<feature type="domain" description="EF-hand" evidence="6">
    <location>
        <begin position="348"/>
        <end position="383"/>
    </location>
</feature>
<reference evidence="7" key="2">
    <citation type="journal article" date="2023" name="Microbiol Resour">
        <title>Decontamination and Annotation of the Draft Genome Sequence of the Oomycete Lagenidium giganteum ARSEF 373.</title>
        <authorList>
            <person name="Morgan W.R."/>
            <person name="Tartar A."/>
        </authorList>
    </citation>
    <scope>NUCLEOTIDE SEQUENCE</scope>
    <source>
        <strain evidence="7">ARSEF 373</strain>
    </source>
</reference>
<proteinExistence type="predicted"/>
<accession>A0AAV2Z524</accession>
<evidence type="ECO:0000313" key="7">
    <source>
        <dbReference type="EMBL" id="DBA00464.1"/>
    </source>
</evidence>
<dbReference type="PROSITE" id="PS00018">
    <property type="entry name" value="EF_HAND_1"/>
    <property type="match status" value="4"/>
</dbReference>
<evidence type="ECO:0000313" key="8">
    <source>
        <dbReference type="Proteomes" id="UP001146120"/>
    </source>
</evidence>
<evidence type="ECO:0008006" key="9">
    <source>
        <dbReference type="Google" id="ProtNLM"/>
    </source>
</evidence>
<feature type="region of interest" description="Disordered" evidence="4">
    <location>
        <begin position="254"/>
        <end position="296"/>
    </location>
</feature>
<feature type="coiled-coil region" evidence="3">
    <location>
        <begin position="479"/>
        <end position="565"/>
    </location>
</feature>
<dbReference type="Proteomes" id="UP001146120">
    <property type="component" value="Unassembled WGS sequence"/>
</dbReference>
<dbReference type="SUPFAM" id="SSF47473">
    <property type="entry name" value="EF-hand"/>
    <property type="match status" value="1"/>
</dbReference>
<name>A0AAV2Z524_9STRA</name>
<dbReference type="InterPro" id="IPR050145">
    <property type="entry name" value="Centrin_CML-like"/>
</dbReference>
<dbReference type="AlphaFoldDB" id="A0AAV2Z524"/>
<feature type="compositionally biased region" description="Acidic residues" evidence="4">
    <location>
        <begin position="284"/>
        <end position="296"/>
    </location>
</feature>
<keyword evidence="2" id="KW-0106">Calcium</keyword>
<dbReference type="PANTHER" id="PTHR23050">
    <property type="entry name" value="CALCIUM BINDING PROTEIN"/>
    <property type="match status" value="1"/>
</dbReference>
<feature type="domain" description="UBA" evidence="5">
    <location>
        <begin position="436"/>
        <end position="480"/>
    </location>
</feature>
<dbReference type="Pfam" id="PF13499">
    <property type="entry name" value="EF-hand_7"/>
    <property type="match status" value="2"/>
</dbReference>
<protein>
    <recommendedName>
        <fullName evidence="9">Calmodulin</fullName>
    </recommendedName>
</protein>
<feature type="domain" description="EF-hand" evidence="6">
    <location>
        <begin position="45"/>
        <end position="80"/>
    </location>
</feature>
<dbReference type="PROSITE" id="PS50030">
    <property type="entry name" value="UBA"/>
    <property type="match status" value="1"/>
</dbReference>
<dbReference type="CDD" id="cd00051">
    <property type="entry name" value="EFh"/>
    <property type="match status" value="2"/>
</dbReference>
<reference evidence="7" key="1">
    <citation type="submission" date="2022-11" db="EMBL/GenBank/DDBJ databases">
        <authorList>
            <person name="Morgan W.R."/>
            <person name="Tartar A."/>
        </authorList>
    </citation>
    <scope>NUCLEOTIDE SEQUENCE</scope>
    <source>
        <strain evidence="7">ARSEF 373</strain>
    </source>
</reference>
<dbReference type="SMART" id="SM00054">
    <property type="entry name" value="EFh"/>
    <property type="match status" value="4"/>
</dbReference>
<keyword evidence="3" id="KW-0175">Coiled coil</keyword>
<evidence type="ECO:0000256" key="4">
    <source>
        <dbReference type="SAM" id="MobiDB-lite"/>
    </source>
</evidence>
<dbReference type="InterPro" id="IPR015940">
    <property type="entry name" value="UBA"/>
</dbReference>
<dbReference type="InterPro" id="IPR018247">
    <property type="entry name" value="EF_Hand_1_Ca_BS"/>
</dbReference>
<dbReference type="GO" id="GO:0005509">
    <property type="term" value="F:calcium ion binding"/>
    <property type="evidence" value="ECO:0007669"/>
    <property type="project" value="InterPro"/>
</dbReference>
<dbReference type="InterPro" id="IPR011992">
    <property type="entry name" value="EF-hand-dom_pair"/>
</dbReference>
<feature type="compositionally biased region" description="Basic residues" evidence="4">
    <location>
        <begin position="257"/>
        <end position="275"/>
    </location>
</feature>
<gene>
    <name evidence="7" type="ORF">N0F65_002707</name>
</gene>
<evidence type="ECO:0000259" key="5">
    <source>
        <dbReference type="PROSITE" id="PS50030"/>
    </source>
</evidence>
<keyword evidence="8" id="KW-1185">Reference proteome</keyword>
<dbReference type="PROSITE" id="PS50222">
    <property type="entry name" value="EF_HAND_2"/>
    <property type="match status" value="4"/>
</dbReference>
<feature type="domain" description="EF-hand" evidence="6">
    <location>
        <begin position="311"/>
        <end position="346"/>
    </location>
</feature>
<organism evidence="7 8">
    <name type="scientific">Lagenidium giganteum</name>
    <dbReference type="NCBI Taxonomy" id="4803"/>
    <lineage>
        <taxon>Eukaryota</taxon>
        <taxon>Sar</taxon>
        <taxon>Stramenopiles</taxon>
        <taxon>Oomycota</taxon>
        <taxon>Peronosporomycetes</taxon>
        <taxon>Pythiales</taxon>
        <taxon>Pythiaceae</taxon>
    </lineage>
</organism>
<evidence type="ECO:0000256" key="2">
    <source>
        <dbReference type="ARBA" id="ARBA00022837"/>
    </source>
</evidence>
<keyword evidence="1" id="KW-0677">Repeat</keyword>